<dbReference type="WBParaSite" id="ACRNAN_scaffold5837.g24331.t1">
    <property type="protein sequence ID" value="ACRNAN_scaffold5837.g24331.t1"/>
    <property type="gene ID" value="ACRNAN_scaffold5837.g24331"/>
</dbReference>
<organism evidence="1 2">
    <name type="scientific">Acrobeloides nanus</name>
    <dbReference type="NCBI Taxonomy" id="290746"/>
    <lineage>
        <taxon>Eukaryota</taxon>
        <taxon>Metazoa</taxon>
        <taxon>Ecdysozoa</taxon>
        <taxon>Nematoda</taxon>
        <taxon>Chromadorea</taxon>
        <taxon>Rhabditida</taxon>
        <taxon>Tylenchina</taxon>
        <taxon>Cephalobomorpha</taxon>
        <taxon>Cephaloboidea</taxon>
        <taxon>Cephalobidae</taxon>
        <taxon>Acrobeloides</taxon>
    </lineage>
</organism>
<dbReference type="AlphaFoldDB" id="A0A914E7D6"/>
<protein>
    <submittedName>
        <fullName evidence="2">Uncharacterized protein</fullName>
    </submittedName>
</protein>
<reference evidence="2" key="1">
    <citation type="submission" date="2022-11" db="UniProtKB">
        <authorList>
            <consortium name="WormBaseParasite"/>
        </authorList>
    </citation>
    <scope>IDENTIFICATION</scope>
</reference>
<proteinExistence type="predicted"/>
<name>A0A914E7D6_9BILA</name>
<accession>A0A914E7D6</accession>
<evidence type="ECO:0000313" key="1">
    <source>
        <dbReference type="Proteomes" id="UP000887540"/>
    </source>
</evidence>
<evidence type="ECO:0000313" key="2">
    <source>
        <dbReference type="WBParaSite" id="ACRNAN_scaffold5837.g24331.t1"/>
    </source>
</evidence>
<sequence>MKPSVDQLVAEALPDIPNNLKPQAMNAAQLFHGSVAWSVATENTGCDTANKLIQDPSNATAILNSGGANVGSSLVANGATQKLMG</sequence>
<dbReference type="Proteomes" id="UP000887540">
    <property type="component" value="Unplaced"/>
</dbReference>
<keyword evidence="1" id="KW-1185">Reference proteome</keyword>